<dbReference type="GO" id="GO:0009380">
    <property type="term" value="C:excinuclease repair complex"/>
    <property type="evidence" value="ECO:0007669"/>
    <property type="project" value="TreeGrafter"/>
</dbReference>
<dbReference type="InterPro" id="IPR047296">
    <property type="entry name" value="GIY-YIG_UvrC_Cho"/>
</dbReference>
<dbReference type="InterPro" id="IPR001162">
    <property type="entry name" value="UvrC_RNase_H_dom"/>
</dbReference>
<dbReference type="InterPro" id="IPR010994">
    <property type="entry name" value="RuvA_2-like"/>
</dbReference>
<evidence type="ECO:0000256" key="3">
    <source>
        <dbReference type="ARBA" id="ARBA00022769"/>
    </source>
</evidence>
<dbReference type="PROSITE" id="PS50164">
    <property type="entry name" value="GIY_YIG"/>
    <property type="match status" value="1"/>
</dbReference>
<feature type="domain" description="UVR" evidence="7">
    <location>
        <begin position="210"/>
        <end position="245"/>
    </location>
</feature>
<evidence type="ECO:0000256" key="6">
    <source>
        <dbReference type="ARBA" id="ARBA00023236"/>
    </source>
</evidence>
<dbReference type="GO" id="GO:0009381">
    <property type="term" value="F:excinuclease ABC activity"/>
    <property type="evidence" value="ECO:0007669"/>
    <property type="project" value="InterPro"/>
</dbReference>
<feature type="domain" description="UvrC family homology region profile" evidence="9">
    <location>
        <begin position="266"/>
        <end position="394"/>
    </location>
</feature>
<dbReference type="InterPro" id="IPR035901">
    <property type="entry name" value="GIY-YIG_endonuc_sf"/>
</dbReference>
<evidence type="ECO:0000256" key="4">
    <source>
        <dbReference type="ARBA" id="ARBA00022881"/>
    </source>
</evidence>
<dbReference type="FunFam" id="3.40.1440.10:FF:000001">
    <property type="entry name" value="UvrABC system protein C"/>
    <property type="match status" value="1"/>
</dbReference>
<evidence type="ECO:0000256" key="5">
    <source>
        <dbReference type="ARBA" id="ARBA00023204"/>
    </source>
</evidence>
<keyword evidence="1" id="KW-0963">Cytoplasm</keyword>
<dbReference type="Gene3D" id="3.40.1440.10">
    <property type="entry name" value="GIY-YIG endonuclease"/>
    <property type="match status" value="1"/>
</dbReference>
<dbReference type="InterPro" id="IPR001943">
    <property type="entry name" value="UVR_dom"/>
</dbReference>
<dbReference type="PANTHER" id="PTHR30562">
    <property type="entry name" value="UVRC/OXIDOREDUCTASE"/>
    <property type="match status" value="1"/>
</dbReference>
<dbReference type="SMART" id="SM00278">
    <property type="entry name" value="HhH1"/>
    <property type="match status" value="2"/>
</dbReference>
<evidence type="ECO:0000256" key="2">
    <source>
        <dbReference type="ARBA" id="ARBA00022763"/>
    </source>
</evidence>
<dbReference type="PROSITE" id="PS50165">
    <property type="entry name" value="UVRC"/>
    <property type="match status" value="1"/>
</dbReference>
<evidence type="ECO:0000256" key="1">
    <source>
        <dbReference type="ARBA" id="ARBA00022490"/>
    </source>
</evidence>
<evidence type="ECO:0000259" key="7">
    <source>
        <dbReference type="PROSITE" id="PS50151"/>
    </source>
</evidence>
<dbReference type="EMBL" id="MQWA01000001">
    <property type="protein sequence ID" value="PQJ28710.1"/>
    <property type="molecule type" value="Genomic_DNA"/>
</dbReference>
<dbReference type="Proteomes" id="UP000239907">
    <property type="component" value="Unassembled WGS sequence"/>
</dbReference>
<proteinExistence type="predicted"/>
<dbReference type="SUPFAM" id="SSF82771">
    <property type="entry name" value="GIY-YIG endonuclease"/>
    <property type="match status" value="1"/>
</dbReference>
<keyword evidence="6" id="KW-0742">SOS response</keyword>
<dbReference type="Gene3D" id="4.10.860.10">
    <property type="entry name" value="UVR domain"/>
    <property type="match status" value="1"/>
</dbReference>
<evidence type="ECO:0000313" key="11">
    <source>
        <dbReference type="Proteomes" id="UP000239907"/>
    </source>
</evidence>
<dbReference type="InterPro" id="IPR036876">
    <property type="entry name" value="UVR_dom_sf"/>
</dbReference>
<gene>
    <name evidence="10" type="ORF">BSZ32_09490</name>
</gene>
<accession>A0A2S7U287</accession>
<dbReference type="GO" id="GO:0006289">
    <property type="term" value="P:nucleotide-excision repair"/>
    <property type="evidence" value="ECO:0007669"/>
    <property type="project" value="InterPro"/>
</dbReference>
<comment type="caution">
    <text evidence="10">The sequence shown here is derived from an EMBL/GenBank/DDBJ whole genome shotgun (WGS) entry which is preliminary data.</text>
</comment>
<dbReference type="Gene3D" id="3.30.420.340">
    <property type="entry name" value="UvrC, RNAse H endonuclease domain"/>
    <property type="match status" value="1"/>
</dbReference>
<keyword evidence="3" id="KW-0228">DNA excision</keyword>
<dbReference type="SMART" id="SM00465">
    <property type="entry name" value="GIYc"/>
    <property type="match status" value="1"/>
</dbReference>
<dbReference type="InterPro" id="IPR003583">
    <property type="entry name" value="Hlx-hairpin-Hlx_DNA-bd_motif"/>
</dbReference>
<dbReference type="AlphaFoldDB" id="A0A2S7U287"/>
<dbReference type="CDD" id="cd10434">
    <property type="entry name" value="GIY-YIG_UvrC_Cho"/>
    <property type="match status" value="1"/>
</dbReference>
<reference evidence="10 11" key="1">
    <citation type="submission" date="2016-12" db="EMBL/GenBank/DDBJ databases">
        <title>Study of bacterial adaptation to deep sea.</title>
        <authorList>
            <person name="Song J."/>
            <person name="Yoshizawa S."/>
            <person name="Kogure K."/>
        </authorList>
    </citation>
    <scope>NUCLEOTIDE SEQUENCE [LARGE SCALE GENOMIC DNA]</scope>
    <source>
        <strain evidence="10 11">SAORIC-165</strain>
    </source>
</reference>
<dbReference type="Pfam" id="PF08459">
    <property type="entry name" value="UvrC_RNaseH_dom"/>
    <property type="match status" value="1"/>
</dbReference>
<evidence type="ECO:0000313" key="10">
    <source>
        <dbReference type="EMBL" id="PQJ28710.1"/>
    </source>
</evidence>
<name>A0A2S7U287_9BACT</name>
<keyword evidence="2" id="KW-0227">DNA damage</keyword>
<dbReference type="SUPFAM" id="SSF46600">
    <property type="entry name" value="C-terminal UvrC-binding domain of UvrB"/>
    <property type="match status" value="1"/>
</dbReference>
<dbReference type="InterPro" id="IPR050066">
    <property type="entry name" value="UvrABC_protein_C"/>
</dbReference>
<dbReference type="Pfam" id="PF01541">
    <property type="entry name" value="GIY-YIG"/>
    <property type="match status" value="1"/>
</dbReference>
<dbReference type="Pfam" id="PF02151">
    <property type="entry name" value="UVR"/>
    <property type="match status" value="1"/>
</dbReference>
<dbReference type="PROSITE" id="PS50151">
    <property type="entry name" value="UVR"/>
    <property type="match status" value="1"/>
</dbReference>
<dbReference type="Pfam" id="PF14520">
    <property type="entry name" value="HHH_5"/>
    <property type="match status" value="1"/>
</dbReference>
<dbReference type="Gene3D" id="1.10.150.20">
    <property type="entry name" value="5' to 3' exonuclease, C-terminal subdomain"/>
    <property type="match status" value="1"/>
</dbReference>
<dbReference type="InterPro" id="IPR038476">
    <property type="entry name" value="UvrC_RNase_H_dom_sf"/>
</dbReference>
<keyword evidence="11" id="KW-1185">Reference proteome</keyword>
<dbReference type="PANTHER" id="PTHR30562:SF1">
    <property type="entry name" value="UVRABC SYSTEM PROTEIN C"/>
    <property type="match status" value="1"/>
</dbReference>
<protein>
    <submittedName>
        <fullName evidence="10">Excinuclease ABC subunit C</fullName>
    </submittedName>
</protein>
<dbReference type="SUPFAM" id="SSF47781">
    <property type="entry name" value="RuvA domain 2-like"/>
    <property type="match status" value="1"/>
</dbReference>
<organism evidence="10 11">
    <name type="scientific">Rubritalea profundi</name>
    <dbReference type="NCBI Taxonomy" id="1658618"/>
    <lineage>
        <taxon>Bacteria</taxon>
        <taxon>Pseudomonadati</taxon>
        <taxon>Verrucomicrobiota</taxon>
        <taxon>Verrucomicrobiia</taxon>
        <taxon>Verrucomicrobiales</taxon>
        <taxon>Rubritaleaceae</taxon>
        <taxon>Rubritalea</taxon>
    </lineage>
</organism>
<dbReference type="GO" id="GO:0009432">
    <property type="term" value="P:SOS response"/>
    <property type="evidence" value="ECO:0007669"/>
    <property type="project" value="UniProtKB-KW"/>
</dbReference>
<keyword evidence="5" id="KW-0234">DNA repair</keyword>
<keyword evidence="4" id="KW-0267">Excision nuclease</keyword>
<dbReference type="GO" id="GO:0003677">
    <property type="term" value="F:DNA binding"/>
    <property type="evidence" value="ECO:0007669"/>
    <property type="project" value="InterPro"/>
</dbReference>
<dbReference type="InterPro" id="IPR000305">
    <property type="entry name" value="GIY-YIG_endonuc"/>
</dbReference>
<sequence>MQDKKPNFRERMRSTTSEPGVYLMKDRIGNTIYVGKAKNLKKRLSSYFLPSRKSKADLKTRTLIESIWDFEFHVVRNEEEALILESKLIKQYRPRYNVSLRDDKRFWLVKVQLKTQIPRFELTRLRKEDGAKYFGPFVHSTALKATLEWLNNAFGLRTCAQKSPGAHEYKHCHADVIRNCSAPCVGKMSLEDYRAKVMEAVDFLDGKGKRGLFASLREEMQQAAEKMDFEKAGSLRDVIQNLEKTLSPARQFARGHGLPTTVKPTEDLAELGEYLGLDRPPQVMECFDISNVSDTHIVASMVRFTGGAPDNSNYRRYRMKTVTTQDDFASMAEVVRRRYSRIVMECQKANKEFFESNQEPLVQAMRRLGDEGLSPIRLPDLVIVDGGKGQLSAAYAELVELGLAELPIVGLAKQHEEIFFPGESDGLRIDHSQGSLKLMQRIRDEAHRYANNYNELLLRKRMSESLLDDVPGMSTVRKRALLKHFGSVTEVKKATLKELQKVTGIGPKSAVQISEWFSRS</sequence>
<feature type="domain" description="GIY-YIG" evidence="8">
    <location>
        <begin position="17"/>
        <end position="98"/>
    </location>
</feature>
<evidence type="ECO:0000259" key="9">
    <source>
        <dbReference type="PROSITE" id="PS50165"/>
    </source>
</evidence>
<evidence type="ECO:0000259" key="8">
    <source>
        <dbReference type="PROSITE" id="PS50164"/>
    </source>
</evidence>